<reference evidence="3 4" key="1">
    <citation type="submission" date="2015-01" db="EMBL/GenBank/DDBJ databases">
        <title>Draft genome of the acidophilic iron oxidizer Ferrimicrobium acidiphilum strain T23.</title>
        <authorList>
            <person name="Poehlein A."/>
            <person name="Eisen S."/>
            <person name="Schloemann M."/>
            <person name="Johnson B.D."/>
            <person name="Daniel R."/>
            <person name="Muehling M."/>
        </authorList>
    </citation>
    <scope>NUCLEOTIDE SEQUENCE [LARGE SCALE GENOMIC DNA]</scope>
    <source>
        <strain evidence="3 4">T23</strain>
    </source>
</reference>
<dbReference type="AlphaFoldDB" id="A0A0D8FWZ4"/>
<dbReference type="Proteomes" id="UP000032336">
    <property type="component" value="Unassembled WGS sequence"/>
</dbReference>
<evidence type="ECO:0000256" key="1">
    <source>
        <dbReference type="SAM" id="MobiDB-lite"/>
    </source>
</evidence>
<gene>
    <name evidence="3" type="ORF">FEAC_05320</name>
    <name evidence="2" type="ORF">FEAC_17090</name>
</gene>
<evidence type="ECO:0000313" key="2">
    <source>
        <dbReference type="EMBL" id="KJE76482.1"/>
    </source>
</evidence>
<dbReference type="EMBL" id="JXUW01000015">
    <property type="protein sequence ID" value="KJE76482.1"/>
    <property type="molecule type" value="Genomic_DNA"/>
</dbReference>
<evidence type="ECO:0000313" key="3">
    <source>
        <dbReference type="EMBL" id="KJE77783.1"/>
    </source>
</evidence>
<comment type="caution">
    <text evidence="3">The sequence shown here is derived from an EMBL/GenBank/DDBJ whole genome shotgun (WGS) entry which is preliminary data.</text>
</comment>
<organism evidence="3 4">
    <name type="scientific">Ferrimicrobium acidiphilum DSM 19497</name>
    <dbReference type="NCBI Taxonomy" id="1121877"/>
    <lineage>
        <taxon>Bacteria</taxon>
        <taxon>Bacillati</taxon>
        <taxon>Actinomycetota</taxon>
        <taxon>Acidimicrobiia</taxon>
        <taxon>Acidimicrobiales</taxon>
        <taxon>Acidimicrobiaceae</taxon>
        <taxon>Ferrimicrobium</taxon>
    </lineage>
</organism>
<feature type="region of interest" description="Disordered" evidence="1">
    <location>
        <begin position="13"/>
        <end position="48"/>
    </location>
</feature>
<keyword evidence="4" id="KW-1185">Reference proteome</keyword>
<feature type="compositionally biased region" description="Polar residues" evidence="1">
    <location>
        <begin position="13"/>
        <end position="42"/>
    </location>
</feature>
<protein>
    <submittedName>
        <fullName evidence="3">Uncharacterized protein</fullName>
    </submittedName>
</protein>
<sequence length="48" mass="5020">MVQCRKAKALSSAQNRALSEITQTSKPKLANSSTSTDPSVLDQSVAVA</sequence>
<evidence type="ECO:0000313" key="4">
    <source>
        <dbReference type="Proteomes" id="UP000032336"/>
    </source>
</evidence>
<name>A0A0D8FWZ4_9ACTN</name>
<dbReference type="EMBL" id="JXUW01000003">
    <property type="protein sequence ID" value="KJE77783.1"/>
    <property type="molecule type" value="Genomic_DNA"/>
</dbReference>
<accession>A0A0D8FWZ4</accession>
<proteinExistence type="predicted"/>